<protein>
    <submittedName>
        <fullName evidence="2">Uncharacterized protein</fullName>
    </submittedName>
</protein>
<feature type="compositionally biased region" description="Basic and acidic residues" evidence="1">
    <location>
        <begin position="1"/>
        <end position="24"/>
    </location>
</feature>
<gene>
    <name evidence="2" type="ORF">ACFFJ6_17255</name>
</gene>
<sequence>MTDQDPARSRHDADENGLPEDRAAAEAATSAKPDAKQDRNPAGPHSKPELTDESKTPGTGMLSDPGDSNEAPSG</sequence>
<dbReference type="RefSeq" id="WP_378390010.1">
    <property type="nucleotide sequence ID" value="NZ_JBHLWM010000006.1"/>
</dbReference>
<proteinExistence type="predicted"/>
<feature type="region of interest" description="Disordered" evidence="1">
    <location>
        <begin position="1"/>
        <end position="74"/>
    </location>
</feature>
<keyword evidence="3" id="KW-1185">Reference proteome</keyword>
<evidence type="ECO:0000256" key="1">
    <source>
        <dbReference type="SAM" id="MobiDB-lite"/>
    </source>
</evidence>
<dbReference type="Proteomes" id="UP001589775">
    <property type="component" value="Unassembled WGS sequence"/>
</dbReference>
<dbReference type="EMBL" id="JBHLWM010000006">
    <property type="protein sequence ID" value="MFC0242242.1"/>
    <property type="molecule type" value="Genomic_DNA"/>
</dbReference>
<accession>A0ABV6EVU0</accession>
<organism evidence="2 3">
    <name type="scientific">Rhodopseudomonas telluris</name>
    <dbReference type="NCBI Taxonomy" id="644215"/>
    <lineage>
        <taxon>Bacteria</taxon>
        <taxon>Pseudomonadati</taxon>
        <taxon>Pseudomonadota</taxon>
        <taxon>Alphaproteobacteria</taxon>
        <taxon>Hyphomicrobiales</taxon>
        <taxon>Nitrobacteraceae</taxon>
        <taxon>Rhodopseudomonas</taxon>
    </lineage>
</organism>
<feature type="compositionally biased region" description="Basic and acidic residues" evidence="1">
    <location>
        <begin position="46"/>
        <end position="55"/>
    </location>
</feature>
<reference evidence="2 3" key="1">
    <citation type="submission" date="2024-09" db="EMBL/GenBank/DDBJ databases">
        <authorList>
            <person name="Sun Q."/>
            <person name="Mori K."/>
        </authorList>
    </citation>
    <scope>NUCLEOTIDE SEQUENCE [LARGE SCALE GENOMIC DNA]</scope>
    <source>
        <strain evidence="2 3">KCTC 23279</strain>
    </source>
</reference>
<name>A0ABV6EVU0_9BRAD</name>
<comment type="caution">
    <text evidence="2">The sequence shown here is derived from an EMBL/GenBank/DDBJ whole genome shotgun (WGS) entry which is preliminary data.</text>
</comment>
<evidence type="ECO:0000313" key="2">
    <source>
        <dbReference type="EMBL" id="MFC0242242.1"/>
    </source>
</evidence>
<evidence type="ECO:0000313" key="3">
    <source>
        <dbReference type="Proteomes" id="UP001589775"/>
    </source>
</evidence>